<dbReference type="Proteomes" id="UP000326903">
    <property type="component" value="Unassembled WGS sequence"/>
</dbReference>
<dbReference type="SUPFAM" id="SSF143800">
    <property type="entry name" value="L28p-like"/>
    <property type="match status" value="1"/>
</dbReference>
<evidence type="ECO:0000313" key="6">
    <source>
        <dbReference type="EMBL" id="KAA9036634.1"/>
    </source>
</evidence>
<dbReference type="Gene3D" id="4.10.830.30">
    <property type="entry name" value="Ribosomal protein L31"/>
    <property type="match status" value="1"/>
</dbReference>
<evidence type="ECO:0000256" key="4">
    <source>
        <dbReference type="ARBA" id="ARBA00023274"/>
    </source>
</evidence>
<keyword evidence="3 5" id="KW-0689">Ribosomal protein</keyword>
<dbReference type="GO" id="GO:1990904">
    <property type="term" value="C:ribonucleoprotein complex"/>
    <property type="evidence" value="ECO:0007669"/>
    <property type="project" value="UniProtKB-KW"/>
</dbReference>
<dbReference type="HAMAP" id="MF_00502">
    <property type="entry name" value="Ribosomal_bL31_2"/>
    <property type="match status" value="1"/>
</dbReference>
<reference evidence="6 7" key="1">
    <citation type="submission" date="2019-09" db="EMBL/GenBank/DDBJ databases">
        <title>Draft genome sequence of Ginsengibacter sp. BR5-29.</title>
        <authorList>
            <person name="Im W.-T."/>
        </authorList>
    </citation>
    <scope>NUCLEOTIDE SEQUENCE [LARGE SCALE GENOMIC DNA]</scope>
    <source>
        <strain evidence="6 7">BR5-29</strain>
    </source>
</reference>
<dbReference type="NCBIfam" id="TIGR00105">
    <property type="entry name" value="L31"/>
    <property type="match status" value="1"/>
</dbReference>
<accession>A0A5J5IC43</accession>
<dbReference type="GO" id="GO:0003735">
    <property type="term" value="F:structural constituent of ribosome"/>
    <property type="evidence" value="ECO:0007669"/>
    <property type="project" value="InterPro"/>
</dbReference>
<proteinExistence type="inferred from homology"/>
<comment type="similarity">
    <text evidence="1 5">Belongs to the bacterial ribosomal protein bL31 family. Type B subfamily.</text>
</comment>
<dbReference type="NCBIfam" id="NF002462">
    <property type="entry name" value="PRK01678.1"/>
    <property type="match status" value="1"/>
</dbReference>
<evidence type="ECO:0000256" key="2">
    <source>
        <dbReference type="ARBA" id="ARBA00011838"/>
    </source>
</evidence>
<comment type="caution">
    <text evidence="6">The sequence shown here is derived from an EMBL/GenBank/DDBJ whole genome shotgun (WGS) entry which is preliminary data.</text>
</comment>
<dbReference type="PRINTS" id="PR01249">
    <property type="entry name" value="RIBOSOMALL31"/>
</dbReference>
<evidence type="ECO:0000256" key="5">
    <source>
        <dbReference type="HAMAP-Rule" id="MF_00502"/>
    </source>
</evidence>
<evidence type="ECO:0000256" key="3">
    <source>
        <dbReference type="ARBA" id="ARBA00022980"/>
    </source>
</evidence>
<dbReference type="InterPro" id="IPR027493">
    <property type="entry name" value="Ribosomal_bL31_B"/>
</dbReference>
<dbReference type="RefSeq" id="WP_150416375.1">
    <property type="nucleotide sequence ID" value="NZ_VYQF01000007.1"/>
</dbReference>
<dbReference type="InterPro" id="IPR034704">
    <property type="entry name" value="Ribosomal_bL28/bL31-like_sf"/>
</dbReference>
<dbReference type="GO" id="GO:0005840">
    <property type="term" value="C:ribosome"/>
    <property type="evidence" value="ECO:0007669"/>
    <property type="project" value="UniProtKB-KW"/>
</dbReference>
<protein>
    <recommendedName>
        <fullName evidence="5">Large ribosomal subunit protein bL31B</fullName>
    </recommendedName>
</protein>
<gene>
    <name evidence="5" type="primary">rpmE2</name>
    <name evidence="6" type="ORF">FW778_18655</name>
</gene>
<dbReference type="GO" id="GO:0006412">
    <property type="term" value="P:translation"/>
    <property type="evidence" value="ECO:0007669"/>
    <property type="project" value="UniProtKB-UniRule"/>
</dbReference>
<dbReference type="InterPro" id="IPR002150">
    <property type="entry name" value="Ribosomal_bL31"/>
</dbReference>
<evidence type="ECO:0000313" key="7">
    <source>
        <dbReference type="Proteomes" id="UP000326903"/>
    </source>
</evidence>
<dbReference type="InterPro" id="IPR042105">
    <property type="entry name" value="Ribosomal_bL31_sf"/>
</dbReference>
<dbReference type="PANTHER" id="PTHR33280">
    <property type="entry name" value="50S RIBOSOMAL PROTEIN L31, CHLOROPLASTIC"/>
    <property type="match status" value="1"/>
</dbReference>
<evidence type="ECO:0000256" key="1">
    <source>
        <dbReference type="ARBA" id="ARBA00008196"/>
    </source>
</evidence>
<dbReference type="PROSITE" id="PS01143">
    <property type="entry name" value="RIBOSOMAL_L31"/>
    <property type="match status" value="1"/>
</dbReference>
<organism evidence="6 7">
    <name type="scientific">Ginsengibacter hankyongi</name>
    <dbReference type="NCBI Taxonomy" id="2607284"/>
    <lineage>
        <taxon>Bacteria</taxon>
        <taxon>Pseudomonadati</taxon>
        <taxon>Bacteroidota</taxon>
        <taxon>Chitinophagia</taxon>
        <taxon>Chitinophagales</taxon>
        <taxon>Chitinophagaceae</taxon>
        <taxon>Ginsengibacter</taxon>
    </lineage>
</organism>
<sequence>MKKDIHPSNYKFVVFKDMSNGHMFLSRSTASSKETVQWEDGKEYPVVKLEISNTSHPFYTGKNVLVDTAGRIDKFKRRYEKRDK</sequence>
<name>A0A5J5IC43_9BACT</name>
<keyword evidence="4 5" id="KW-0687">Ribonucleoprotein</keyword>
<dbReference type="PANTHER" id="PTHR33280:SF1">
    <property type="entry name" value="LARGE RIBOSOMAL SUBUNIT PROTEIN BL31C"/>
    <property type="match status" value="1"/>
</dbReference>
<dbReference type="Pfam" id="PF01197">
    <property type="entry name" value="Ribosomal_L31"/>
    <property type="match status" value="1"/>
</dbReference>
<dbReference type="AlphaFoldDB" id="A0A5J5IC43"/>
<keyword evidence="7" id="KW-1185">Reference proteome</keyword>
<comment type="subunit">
    <text evidence="2 5">Part of the 50S ribosomal subunit.</text>
</comment>
<dbReference type="EMBL" id="VYQF01000007">
    <property type="protein sequence ID" value="KAA9036634.1"/>
    <property type="molecule type" value="Genomic_DNA"/>
</dbReference>